<accession>A0A0C9Z0Y6</accession>
<feature type="compositionally biased region" description="Polar residues" evidence="2">
    <location>
        <begin position="21"/>
        <end position="31"/>
    </location>
</feature>
<protein>
    <submittedName>
        <fullName evidence="3">Uncharacterized protein</fullName>
    </submittedName>
</protein>
<evidence type="ECO:0000256" key="2">
    <source>
        <dbReference type="SAM" id="MobiDB-lite"/>
    </source>
</evidence>
<dbReference type="EMBL" id="KN833983">
    <property type="protein sequence ID" value="KIK13643.1"/>
    <property type="molecule type" value="Genomic_DNA"/>
</dbReference>
<dbReference type="HOGENOM" id="CLU_123465_0_0_1"/>
<dbReference type="OrthoDB" id="2631297at2759"/>
<reference evidence="3 4" key="1">
    <citation type="submission" date="2014-04" db="EMBL/GenBank/DDBJ databases">
        <authorList>
            <consortium name="DOE Joint Genome Institute"/>
            <person name="Kuo A."/>
            <person name="Kohler A."/>
            <person name="Costa M.D."/>
            <person name="Nagy L.G."/>
            <person name="Floudas D."/>
            <person name="Copeland A."/>
            <person name="Barry K.W."/>
            <person name="Cichocki N."/>
            <person name="Veneault-Fourrey C."/>
            <person name="LaButti K."/>
            <person name="Lindquist E.A."/>
            <person name="Lipzen A."/>
            <person name="Lundell T."/>
            <person name="Morin E."/>
            <person name="Murat C."/>
            <person name="Sun H."/>
            <person name="Tunlid A."/>
            <person name="Henrissat B."/>
            <person name="Grigoriev I.V."/>
            <person name="Hibbett D.S."/>
            <person name="Martin F."/>
            <person name="Nordberg H.P."/>
            <person name="Cantor M.N."/>
            <person name="Hua S.X."/>
        </authorList>
    </citation>
    <scope>NUCLEOTIDE SEQUENCE [LARGE SCALE GENOMIC DNA]</scope>
    <source>
        <strain evidence="3 4">441</strain>
    </source>
</reference>
<sequence>MNGPSQMGHHHDNDDYYPAIHSQSGSYQQGTDYEHETQSQGLHATVAQLIANVRRLSDANGNLETELTGLKETNLCLAAQLDTVEKTLGELHEKFIDTQKPMGLKTTANSHIILKSIIQPLFCQLCGIDCDTNKKTQIAALAAIKPLDNQQPFELSSEGTWLWHPDWLGTVDSDLNAKFIREIADCSVT</sequence>
<feature type="region of interest" description="Disordered" evidence="2">
    <location>
        <begin position="1"/>
        <end position="38"/>
    </location>
</feature>
<proteinExistence type="predicted"/>
<keyword evidence="4" id="KW-1185">Reference proteome</keyword>
<gene>
    <name evidence="3" type="ORF">PISMIDRAFT_25509</name>
</gene>
<dbReference type="Proteomes" id="UP000054018">
    <property type="component" value="Unassembled WGS sequence"/>
</dbReference>
<organism evidence="3 4">
    <name type="scientific">Pisolithus microcarpus 441</name>
    <dbReference type="NCBI Taxonomy" id="765257"/>
    <lineage>
        <taxon>Eukaryota</taxon>
        <taxon>Fungi</taxon>
        <taxon>Dikarya</taxon>
        <taxon>Basidiomycota</taxon>
        <taxon>Agaricomycotina</taxon>
        <taxon>Agaricomycetes</taxon>
        <taxon>Agaricomycetidae</taxon>
        <taxon>Boletales</taxon>
        <taxon>Sclerodermatineae</taxon>
        <taxon>Pisolithaceae</taxon>
        <taxon>Pisolithus</taxon>
    </lineage>
</organism>
<feature type="coiled-coil region" evidence="1">
    <location>
        <begin position="46"/>
        <end position="73"/>
    </location>
</feature>
<reference evidence="4" key="2">
    <citation type="submission" date="2015-01" db="EMBL/GenBank/DDBJ databases">
        <title>Evolutionary Origins and Diversification of the Mycorrhizal Mutualists.</title>
        <authorList>
            <consortium name="DOE Joint Genome Institute"/>
            <consortium name="Mycorrhizal Genomics Consortium"/>
            <person name="Kohler A."/>
            <person name="Kuo A."/>
            <person name="Nagy L.G."/>
            <person name="Floudas D."/>
            <person name="Copeland A."/>
            <person name="Barry K.W."/>
            <person name="Cichocki N."/>
            <person name="Veneault-Fourrey C."/>
            <person name="LaButti K."/>
            <person name="Lindquist E.A."/>
            <person name="Lipzen A."/>
            <person name="Lundell T."/>
            <person name="Morin E."/>
            <person name="Murat C."/>
            <person name="Riley R."/>
            <person name="Ohm R."/>
            <person name="Sun H."/>
            <person name="Tunlid A."/>
            <person name="Henrissat B."/>
            <person name="Grigoriev I.V."/>
            <person name="Hibbett D.S."/>
            <person name="Martin F."/>
        </authorList>
    </citation>
    <scope>NUCLEOTIDE SEQUENCE [LARGE SCALE GENOMIC DNA]</scope>
    <source>
        <strain evidence="4">441</strain>
    </source>
</reference>
<evidence type="ECO:0000313" key="3">
    <source>
        <dbReference type="EMBL" id="KIK13643.1"/>
    </source>
</evidence>
<name>A0A0C9Z0Y6_9AGAM</name>
<evidence type="ECO:0000313" key="4">
    <source>
        <dbReference type="Proteomes" id="UP000054018"/>
    </source>
</evidence>
<keyword evidence="1" id="KW-0175">Coiled coil</keyword>
<dbReference type="AlphaFoldDB" id="A0A0C9Z0Y6"/>
<evidence type="ECO:0000256" key="1">
    <source>
        <dbReference type="SAM" id="Coils"/>
    </source>
</evidence>